<dbReference type="InterPro" id="IPR038765">
    <property type="entry name" value="Papain-like_cys_pep_sf"/>
</dbReference>
<keyword evidence="3" id="KW-1185">Reference proteome</keyword>
<evidence type="ECO:0000313" key="2">
    <source>
        <dbReference type="EMBL" id="MDA5398927.1"/>
    </source>
</evidence>
<dbReference type="Pfam" id="PF08379">
    <property type="entry name" value="Bact_transglu_N"/>
    <property type="match status" value="1"/>
</dbReference>
<dbReference type="Pfam" id="PF01841">
    <property type="entry name" value="Transglut_core"/>
    <property type="match status" value="1"/>
</dbReference>
<evidence type="ECO:0000259" key="1">
    <source>
        <dbReference type="SMART" id="SM00460"/>
    </source>
</evidence>
<organism evidence="2 3">
    <name type="scientific">Hoeflea prorocentri</name>
    <dbReference type="NCBI Taxonomy" id="1922333"/>
    <lineage>
        <taxon>Bacteria</taxon>
        <taxon>Pseudomonadati</taxon>
        <taxon>Pseudomonadota</taxon>
        <taxon>Alphaproteobacteria</taxon>
        <taxon>Hyphomicrobiales</taxon>
        <taxon>Rhizobiaceae</taxon>
        <taxon>Hoeflea</taxon>
    </lineage>
</organism>
<dbReference type="SMART" id="SM00460">
    <property type="entry name" value="TGc"/>
    <property type="match status" value="1"/>
</dbReference>
<dbReference type="SUPFAM" id="SSF54001">
    <property type="entry name" value="Cysteine proteinases"/>
    <property type="match status" value="1"/>
</dbReference>
<dbReference type="PANTHER" id="PTHR33490:SF6">
    <property type="entry name" value="SLL1049 PROTEIN"/>
    <property type="match status" value="1"/>
</dbReference>
<feature type="domain" description="Transglutaminase-like" evidence="1">
    <location>
        <begin position="157"/>
        <end position="222"/>
    </location>
</feature>
<accession>A0A9X3UI79</accession>
<dbReference type="EMBL" id="JAPJZI010000001">
    <property type="protein sequence ID" value="MDA5398927.1"/>
    <property type="molecule type" value="Genomic_DNA"/>
</dbReference>
<protein>
    <submittedName>
        <fullName evidence="2">Transglutaminase family protein</fullName>
    </submittedName>
</protein>
<dbReference type="AlphaFoldDB" id="A0A9X3UI79"/>
<dbReference type="Gene3D" id="3.10.620.30">
    <property type="match status" value="1"/>
</dbReference>
<dbReference type="RefSeq" id="WP_267990364.1">
    <property type="nucleotide sequence ID" value="NZ_JAPJZI010000001.1"/>
</dbReference>
<proteinExistence type="predicted"/>
<gene>
    <name evidence="2" type="ORF">OQ273_10125</name>
</gene>
<sequence>MRLSVRHRSEYAYEPAAARVSLRLKLYPSVYDGQLVENWSVTVNGDPVEPIYITGYGDETGLWQSDGEVSSVEVLAEGVIVTEDQNGIIRDLPRKPPSAIFMRSTRLTQADDAIRALAEAARQDDELKTVHDLSSAIRETVDYRPEATNSKTTAAEAMAIGAGVCQDHAHILIAACRSLEMPARYVTGYLKAADDEDELLETHAWAEAHIRNFGWVGLDPSNGISPTDHYVRIACGLDADDATPIKGHVVGGSQITLTADVAVSENQQQ</sequence>
<comment type="caution">
    <text evidence="2">The sequence shown here is derived from an EMBL/GenBank/DDBJ whole genome shotgun (WGS) entry which is preliminary data.</text>
</comment>
<dbReference type="PANTHER" id="PTHR33490">
    <property type="entry name" value="BLR5614 PROTEIN-RELATED"/>
    <property type="match status" value="1"/>
</dbReference>
<dbReference type="InterPro" id="IPR013589">
    <property type="entry name" value="Bac_transglu_N"/>
</dbReference>
<dbReference type="InterPro" id="IPR002931">
    <property type="entry name" value="Transglutaminase-like"/>
</dbReference>
<reference evidence="2" key="1">
    <citation type="submission" date="2022-11" db="EMBL/GenBank/DDBJ databases">
        <title>Draft genome sequence of Hoeflea poritis E7-10 and Hoeflea prorocentri PM5-8, separated from scleractinian coral Porites lutea and marine dinoflagellate.</title>
        <authorList>
            <person name="Zhang G."/>
            <person name="Wei Q."/>
            <person name="Cai L."/>
        </authorList>
    </citation>
    <scope>NUCLEOTIDE SEQUENCE</scope>
    <source>
        <strain evidence="2">PM5-8</strain>
    </source>
</reference>
<evidence type="ECO:0000313" key="3">
    <source>
        <dbReference type="Proteomes" id="UP001151234"/>
    </source>
</evidence>
<dbReference type="Proteomes" id="UP001151234">
    <property type="component" value="Unassembled WGS sequence"/>
</dbReference>
<name>A0A9X3UI79_9HYPH</name>